<gene>
    <name evidence="2" type="ORF">ACFPZN_20760</name>
</gene>
<dbReference type="Proteomes" id="UP001596074">
    <property type="component" value="Unassembled WGS sequence"/>
</dbReference>
<keyword evidence="3" id="KW-1185">Reference proteome</keyword>
<dbReference type="InterPro" id="IPR005325">
    <property type="entry name" value="DUF308_memb"/>
</dbReference>
<proteinExistence type="predicted"/>
<dbReference type="RefSeq" id="WP_378283702.1">
    <property type="nucleotide sequence ID" value="NZ_JBHSON010000028.1"/>
</dbReference>
<feature type="transmembrane region" description="Helical" evidence="1">
    <location>
        <begin position="166"/>
        <end position="185"/>
    </location>
</feature>
<accession>A0ABW1A0I1</accession>
<evidence type="ECO:0000256" key="1">
    <source>
        <dbReference type="SAM" id="Phobius"/>
    </source>
</evidence>
<dbReference type="EMBL" id="JBHSON010000028">
    <property type="protein sequence ID" value="MFC5748068.1"/>
    <property type="molecule type" value="Genomic_DNA"/>
</dbReference>
<feature type="transmembrane region" description="Helical" evidence="1">
    <location>
        <begin position="136"/>
        <end position="154"/>
    </location>
</feature>
<name>A0ABW1A0I1_9ACTN</name>
<sequence>MTTTAPAVTGVAATLRRLYFVRFGFALVWAVLLFLTASGINLLTAVLIVLYPVFDVAAAVVDARSARVNVAGGSANGSVPGLYVNIAISTLAAVGLAVALTSGIPAVLRVWGAWAVVAGIVQLVVAIRRRRMGGQWAMIASGAISVLAGMSFFLMASNAEASLANVAGYALLGGVFFLVSAVRLGRNVSQSTGGRN</sequence>
<protein>
    <submittedName>
        <fullName evidence="2">DUF308 domain-containing protein</fullName>
    </submittedName>
</protein>
<feature type="transmembrane region" description="Helical" evidence="1">
    <location>
        <begin position="42"/>
        <end position="61"/>
    </location>
</feature>
<evidence type="ECO:0000313" key="3">
    <source>
        <dbReference type="Proteomes" id="UP001596074"/>
    </source>
</evidence>
<evidence type="ECO:0000313" key="2">
    <source>
        <dbReference type="EMBL" id="MFC5748068.1"/>
    </source>
</evidence>
<keyword evidence="1" id="KW-0812">Transmembrane</keyword>
<keyword evidence="1" id="KW-1133">Transmembrane helix</keyword>
<keyword evidence="1" id="KW-0472">Membrane</keyword>
<organism evidence="2 3">
    <name type="scientific">Actinomadura rugatobispora</name>
    <dbReference type="NCBI Taxonomy" id="1994"/>
    <lineage>
        <taxon>Bacteria</taxon>
        <taxon>Bacillati</taxon>
        <taxon>Actinomycetota</taxon>
        <taxon>Actinomycetes</taxon>
        <taxon>Streptosporangiales</taxon>
        <taxon>Thermomonosporaceae</taxon>
        <taxon>Actinomadura</taxon>
    </lineage>
</organism>
<feature type="transmembrane region" description="Helical" evidence="1">
    <location>
        <begin position="19"/>
        <end position="36"/>
    </location>
</feature>
<feature type="transmembrane region" description="Helical" evidence="1">
    <location>
        <begin position="82"/>
        <end position="104"/>
    </location>
</feature>
<reference evidence="3" key="1">
    <citation type="journal article" date="2019" name="Int. J. Syst. Evol. Microbiol.">
        <title>The Global Catalogue of Microorganisms (GCM) 10K type strain sequencing project: providing services to taxonomists for standard genome sequencing and annotation.</title>
        <authorList>
            <consortium name="The Broad Institute Genomics Platform"/>
            <consortium name="The Broad Institute Genome Sequencing Center for Infectious Disease"/>
            <person name="Wu L."/>
            <person name="Ma J."/>
        </authorList>
    </citation>
    <scope>NUCLEOTIDE SEQUENCE [LARGE SCALE GENOMIC DNA]</scope>
    <source>
        <strain evidence="3">KCTC 42087</strain>
    </source>
</reference>
<dbReference type="Pfam" id="PF03729">
    <property type="entry name" value="DUF308"/>
    <property type="match status" value="1"/>
</dbReference>
<feature type="transmembrane region" description="Helical" evidence="1">
    <location>
        <begin position="110"/>
        <end position="127"/>
    </location>
</feature>
<comment type="caution">
    <text evidence="2">The sequence shown here is derived from an EMBL/GenBank/DDBJ whole genome shotgun (WGS) entry which is preliminary data.</text>
</comment>